<keyword evidence="4" id="KW-0560">Oxidoreductase</keyword>
<keyword evidence="2" id="KW-0349">Heme</keyword>
<dbReference type="InterPro" id="IPR036396">
    <property type="entry name" value="Cyt_P450_sf"/>
</dbReference>
<dbReference type="InterPro" id="IPR001128">
    <property type="entry name" value="Cyt_P450"/>
</dbReference>
<dbReference type="SUPFAM" id="SSF48264">
    <property type="entry name" value="Cytochrome P450"/>
    <property type="match status" value="1"/>
</dbReference>
<dbReference type="PANTHER" id="PTHR24302">
    <property type="entry name" value="CYTOCHROME P450 FAMILY 3"/>
    <property type="match status" value="1"/>
</dbReference>
<sequence>MTDIPRDDSLESSTALLREGYTFISDRCRALGTDVFQTRLLMQNTICMSGEEASRLFYDKALFQRAHAAPRMLQQTLFGRGGVQGLDGEAHLQRKRLFMLLLDANGVAEMVRLAQEQWEAAIERWTQADRVVLLIESQRILTQAACRWAAVPLADDEVEVRRAQLAAMIDGAGGIGARHWQARKSRREAERWAGALIEQVRSGTFSVPADSALYAVAAYRDADGERLDTRIAAVELLNLLRPTVAVSRFIVYAALELLANPDWRQRLAEGSDEDLELFAQEVRRLYAFFPFTAARVRKDFEWKGYRFAEGTRVMLDLYGTNRDPRNWGDPDRFQPERFERWDGSPYNFITQGGGEAATNHRCPGERLAIELLKQALRMLTQEMEYGVPAQDLRIDKSRMPAQPESCLVISDVRRR</sequence>
<dbReference type="Pfam" id="PF00067">
    <property type="entry name" value="p450"/>
    <property type="match status" value="1"/>
</dbReference>
<comment type="similarity">
    <text evidence="1">Belongs to the cytochrome P450 family.</text>
</comment>
<protein>
    <submittedName>
        <fullName evidence="6">Cytochrome P450</fullName>
    </submittedName>
</protein>
<keyword evidence="7" id="KW-1185">Reference proteome</keyword>
<evidence type="ECO:0000256" key="2">
    <source>
        <dbReference type="ARBA" id="ARBA00022617"/>
    </source>
</evidence>
<evidence type="ECO:0000256" key="4">
    <source>
        <dbReference type="ARBA" id="ARBA00023002"/>
    </source>
</evidence>
<evidence type="ECO:0000313" key="6">
    <source>
        <dbReference type="EMBL" id="MBA1271994.1"/>
    </source>
</evidence>
<organism evidence="6 7">
    <name type="scientific">Stutzerimonas azotifigens</name>
    <dbReference type="NCBI Taxonomy" id="291995"/>
    <lineage>
        <taxon>Bacteria</taxon>
        <taxon>Pseudomonadati</taxon>
        <taxon>Pseudomonadota</taxon>
        <taxon>Gammaproteobacteria</taxon>
        <taxon>Pseudomonadales</taxon>
        <taxon>Pseudomonadaceae</taxon>
        <taxon>Stutzerimonas</taxon>
    </lineage>
</organism>
<comment type="caution">
    <text evidence="6">The sequence shown here is derived from an EMBL/GenBank/DDBJ whole genome shotgun (WGS) entry which is preliminary data.</text>
</comment>
<dbReference type="InterPro" id="IPR002401">
    <property type="entry name" value="Cyt_P450_E_grp-I"/>
</dbReference>
<dbReference type="InterPro" id="IPR050705">
    <property type="entry name" value="Cytochrome_P450_3A"/>
</dbReference>
<evidence type="ECO:0000313" key="7">
    <source>
        <dbReference type="Proteomes" id="UP000786387"/>
    </source>
</evidence>
<keyword evidence="5" id="KW-0408">Iron</keyword>
<accession>A0ABR5YVP1</accession>
<dbReference type="Gene3D" id="1.10.630.10">
    <property type="entry name" value="Cytochrome P450"/>
    <property type="match status" value="1"/>
</dbReference>
<evidence type="ECO:0000256" key="5">
    <source>
        <dbReference type="ARBA" id="ARBA00023004"/>
    </source>
</evidence>
<evidence type="ECO:0000256" key="1">
    <source>
        <dbReference type="ARBA" id="ARBA00010617"/>
    </source>
</evidence>
<proteinExistence type="inferred from homology"/>
<dbReference type="RefSeq" id="WP_181068848.1">
    <property type="nucleotide sequence ID" value="NZ_JAAMRF010000001.1"/>
</dbReference>
<dbReference type="PANTHER" id="PTHR24302:SF15">
    <property type="entry name" value="FATTY-ACID PEROXYGENASE"/>
    <property type="match status" value="1"/>
</dbReference>
<reference evidence="6 7" key="1">
    <citation type="submission" date="2020-02" db="EMBL/GenBank/DDBJ databases">
        <title>Synteny-based analysis reveals conserved mechanism for high triclosan tolerance in Pseudomonas, as well as instances of horizontal transfer.</title>
        <authorList>
            <person name="Mcfarland A.G."/>
            <person name="Bertucci H.K."/>
            <person name="Litmann E."/>
            <person name="Shen J."/>
            <person name="Huttenhower C."/>
            <person name="Hartmann E.M."/>
        </authorList>
    </citation>
    <scope>NUCLEOTIDE SEQUENCE [LARGE SCALE GENOMIC DNA]</scope>
    <source>
        <strain evidence="6 7">115A1</strain>
    </source>
</reference>
<dbReference type="Proteomes" id="UP000786387">
    <property type="component" value="Unassembled WGS sequence"/>
</dbReference>
<evidence type="ECO:0000256" key="3">
    <source>
        <dbReference type="ARBA" id="ARBA00022723"/>
    </source>
</evidence>
<dbReference type="EMBL" id="JAAMRF010000001">
    <property type="protein sequence ID" value="MBA1271994.1"/>
    <property type="molecule type" value="Genomic_DNA"/>
</dbReference>
<dbReference type="CDD" id="cd11067">
    <property type="entry name" value="CYP152"/>
    <property type="match status" value="1"/>
</dbReference>
<dbReference type="PRINTS" id="PR00463">
    <property type="entry name" value="EP450I"/>
</dbReference>
<keyword evidence="3" id="KW-0479">Metal-binding</keyword>
<gene>
    <name evidence="6" type="ORF">G7026_01365</name>
</gene>
<name>A0ABR5YVP1_9GAMM</name>